<accession>A0A5A7P3G6</accession>
<dbReference type="Proteomes" id="UP000325081">
    <property type="component" value="Unassembled WGS sequence"/>
</dbReference>
<dbReference type="GO" id="GO:0030246">
    <property type="term" value="F:carbohydrate binding"/>
    <property type="evidence" value="ECO:0007669"/>
    <property type="project" value="UniProtKB-KW"/>
</dbReference>
<comment type="caution">
    <text evidence="1">The sequence shown here is derived from an EMBL/GenBank/DDBJ whole genome shotgun (WGS) entry which is preliminary data.</text>
</comment>
<keyword evidence="2" id="KW-1185">Reference proteome</keyword>
<sequence>GSLCHLWLHLRQHRLKLAKILTFQCLLWHLVELRRYSLLPTLKLLHHRLVLELTLTVSNRELGSAPVMAATRILVIAAPLGKITLSRIDSLQYQKRPTRNSIWNSRLPCSENDCNLVPWDVCVCLCVCEREIER</sequence>
<evidence type="ECO:0000313" key="2">
    <source>
        <dbReference type="Proteomes" id="UP000325081"/>
    </source>
</evidence>
<gene>
    <name evidence="1" type="ORF">STAS_02793</name>
</gene>
<keyword evidence="1" id="KW-0808">Transferase</keyword>
<reference evidence="2" key="1">
    <citation type="journal article" date="2019" name="Curr. Biol.">
        <title>Genome Sequence of Striga asiatica Provides Insight into the Evolution of Plant Parasitism.</title>
        <authorList>
            <person name="Yoshida S."/>
            <person name="Kim S."/>
            <person name="Wafula E.K."/>
            <person name="Tanskanen J."/>
            <person name="Kim Y.M."/>
            <person name="Honaas L."/>
            <person name="Yang Z."/>
            <person name="Spallek T."/>
            <person name="Conn C.E."/>
            <person name="Ichihashi Y."/>
            <person name="Cheong K."/>
            <person name="Cui S."/>
            <person name="Der J.P."/>
            <person name="Gundlach H."/>
            <person name="Jiao Y."/>
            <person name="Hori C."/>
            <person name="Ishida J.K."/>
            <person name="Kasahara H."/>
            <person name="Kiba T."/>
            <person name="Kim M.S."/>
            <person name="Koo N."/>
            <person name="Laohavisit A."/>
            <person name="Lee Y.H."/>
            <person name="Lumba S."/>
            <person name="McCourt P."/>
            <person name="Mortimer J.C."/>
            <person name="Mutuku J.M."/>
            <person name="Nomura T."/>
            <person name="Sasaki-Sekimoto Y."/>
            <person name="Seto Y."/>
            <person name="Wang Y."/>
            <person name="Wakatake T."/>
            <person name="Sakakibara H."/>
            <person name="Demura T."/>
            <person name="Yamaguchi S."/>
            <person name="Yoneyama K."/>
            <person name="Manabe R.I."/>
            <person name="Nelson D.C."/>
            <person name="Schulman A.H."/>
            <person name="Timko M.P."/>
            <person name="dePamphilis C.W."/>
            <person name="Choi D."/>
            <person name="Shirasu K."/>
        </authorList>
    </citation>
    <scope>NUCLEOTIDE SEQUENCE [LARGE SCALE GENOMIC DNA]</scope>
    <source>
        <strain evidence="2">cv. UVA1</strain>
    </source>
</reference>
<keyword evidence="1" id="KW-0430">Lectin</keyword>
<protein>
    <submittedName>
        <fullName evidence="1">S-locus lectin protein kinase family protein</fullName>
    </submittedName>
</protein>
<evidence type="ECO:0000313" key="1">
    <source>
        <dbReference type="EMBL" id="GER27111.1"/>
    </source>
</evidence>
<dbReference type="EMBL" id="BKCP01001558">
    <property type="protein sequence ID" value="GER27111.1"/>
    <property type="molecule type" value="Genomic_DNA"/>
</dbReference>
<feature type="non-terminal residue" evidence="1">
    <location>
        <position position="1"/>
    </location>
</feature>
<organism evidence="1 2">
    <name type="scientific">Striga asiatica</name>
    <name type="common">Asiatic witchweed</name>
    <name type="synonym">Buchnera asiatica</name>
    <dbReference type="NCBI Taxonomy" id="4170"/>
    <lineage>
        <taxon>Eukaryota</taxon>
        <taxon>Viridiplantae</taxon>
        <taxon>Streptophyta</taxon>
        <taxon>Embryophyta</taxon>
        <taxon>Tracheophyta</taxon>
        <taxon>Spermatophyta</taxon>
        <taxon>Magnoliopsida</taxon>
        <taxon>eudicotyledons</taxon>
        <taxon>Gunneridae</taxon>
        <taxon>Pentapetalae</taxon>
        <taxon>asterids</taxon>
        <taxon>lamiids</taxon>
        <taxon>Lamiales</taxon>
        <taxon>Orobanchaceae</taxon>
        <taxon>Buchnereae</taxon>
        <taxon>Striga</taxon>
    </lineage>
</organism>
<dbReference type="AlphaFoldDB" id="A0A5A7P3G6"/>
<proteinExistence type="predicted"/>
<name>A0A5A7P3G6_STRAF</name>
<keyword evidence="1" id="KW-0418">Kinase</keyword>
<dbReference type="GO" id="GO:0016301">
    <property type="term" value="F:kinase activity"/>
    <property type="evidence" value="ECO:0007669"/>
    <property type="project" value="UniProtKB-KW"/>
</dbReference>